<evidence type="ECO:0000313" key="4">
    <source>
        <dbReference type="Proteomes" id="UP000805841"/>
    </source>
</evidence>
<evidence type="ECO:0000256" key="1">
    <source>
        <dbReference type="SAM" id="MobiDB-lite"/>
    </source>
</evidence>
<proteinExistence type="predicted"/>
<feature type="region of interest" description="Disordered" evidence="1">
    <location>
        <begin position="34"/>
        <end position="62"/>
    </location>
</feature>
<evidence type="ECO:0000313" key="3">
    <source>
        <dbReference type="EMBL" id="MBD1599593.1"/>
    </source>
</evidence>
<evidence type="ECO:0000256" key="2">
    <source>
        <dbReference type="SAM" id="Phobius"/>
    </source>
</evidence>
<dbReference type="Proteomes" id="UP000805841">
    <property type="component" value="Unassembled WGS sequence"/>
</dbReference>
<dbReference type="EMBL" id="JAAOCA010000014">
    <property type="protein sequence ID" value="MBD1599593.1"/>
    <property type="molecule type" value="Genomic_DNA"/>
</dbReference>
<dbReference type="RefSeq" id="WP_190421228.1">
    <property type="nucleotide sequence ID" value="NZ_JAAOCA010000014.1"/>
</dbReference>
<feature type="transmembrane region" description="Helical" evidence="2">
    <location>
        <begin position="6"/>
        <end position="27"/>
    </location>
</feature>
<name>A0ABR7Z269_9PSED</name>
<feature type="compositionally biased region" description="Low complexity" evidence="1">
    <location>
        <begin position="39"/>
        <end position="53"/>
    </location>
</feature>
<organism evidence="3 4">
    <name type="scientific">Pseudomonas typographi</name>
    <dbReference type="NCBI Taxonomy" id="2715964"/>
    <lineage>
        <taxon>Bacteria</taxon>
        <taxon>Pseudomonadati</taxon>
        <taxon>Pseudomonadota</taxon>
        <taxon>Gammaproteobacteria</taxon>
        <taxon>Pseudomonadales</taxon>
        <taxon>Pseudomonadaceae</taxon>
        <taxon>Pseudomonas</taxon>
    </lineage>
</organism>
<keyword evidence="2" id="KW-0812">Transmembrane</keyword>
<keyword evidence="2" id="KW-0472">Membrane</keyword>
<reference evidence="3 4" key="1">
    <citation type="journal article" date="2020" name="Insects">
        <title>Bacteria Belonging to Pseudomonas typographi sp. nov. from the Bark Beetle Ips typographus Have Genomic Potential to Aid in the Host Ecology.</title>
        <authorList>
            <person name="Peral-Aranega E."/>
            <person name="Saati-Santamaria Z."/>
            <person name="Kolarik M."/>
            <person name="Rivas R."/>
            <person name="Garcia-Fraile P."/>
        </authorList>
    </citation>
    <scope>NUCLEOTIDE SEQUENCE [LARGE SCALE GENOMIC DNA]</scope>
    <source>
        <strain evidence="3 4">CA3A</strain>
    </source>
</reference>
<comment type="caution">
    <text evidence="3">The sequence shown here is derived from an EMBL/GenBank/DDBJ whole genome shotgun (WGS) entry which is preliminary data.</text>
</comment>
<keyword evidence="4" id="KW-1185">Reference proteome</keyword>
<keyword evidence="2" id="KW-1133">Transmembrane helix</keyword>
<gene>
    <name evidence="3" type="ORF">HAQ05_12875</name>
</gene>
<sequence>MMSLTMAITLMLGAWLLAAAAMLWGVLRISRHHRRAPHRPAATPAENAAAPSKAPRRTAGAQ</sequence>
<protein>
    <submittedName>
        <fullName evidence="3">Uncharacterized protein</fullName>
    </submittedName>
</protein>
<accession>A0ABR7Z269</accession>